<organism evidence="1">
    <name type="scientific">marine sediment metagenome</name>
    <dbReference type="NCBI Taxonomy" id="412755"/>
    <lineage>
        <taxon>unclassified sequences</taxon>
        <taxon>metagenomes</taxon>
        <taxon>ecological metagenomes</taxon>
    </lineage>
</organism>
<dbReference type="SUPFAM" id="SSF51905">
    <property type="entry name" value="FAD/NAD(P)-binding domain"/>
    <property type="match status" value="1"/>
</dbReference>
<gene>
    <name evidence="1" type="ORF">S01H1_72006</name>
</gene>
<evidence type="ECO:0008006" key="2">
    <source>
        <dbReference type="Google" id="ProtNLM"/>
    </source>
</evidence>
<dbReference type="EMBL" id="BARS01047988">
    <property type="protein sequence ID" value="GAG31647.1"/>
    <property type="molecule type" value="Genomic_DNA"/>
</dbReference>
<comment type="caution">
    <text evidence="1">The sequence shown here is derived from an EMBL/GenBank/DDBJ whole genome shotgun (WGS) entry which is preliminary data.</text>
</comment>
<dbReference type="InterPro" id="IPR050407">
    <property type="entry name" value="Geranylgeranyl_reductase"/>
</dbReference>
<feature type="non-terminal residue" evidence="1">
    <location>
        <position position="102"/>
    </location>
</feature>
<reference evidence="1" key="1">
    <citation type="journal article" date="2014" name="Front. Microbiol.">
        <title>High frequency of phylogenetically diverse reductive dehalogenase-homologous genes in deep subseafloor sedimentary metagenomes.</title>
        <authorList>
            <person name="Kawai M."/>
            <person name="Futagami T."/>
            <person name="Toyoda A."/>
            <person name="Takaki Y."/>
            <person name="Nishi S."/>
            <person name="Hori S."/>
            <person name="Arai W."/>
            <person name="Tsubouchi T."/>
            <person name="Morono Y."/>
            <person name="Uchiyama I."/>
            <person name="Ito T."/>
            <person name="Fujiyama A."/>
            <person name="Inagaki F."/>
            <person name="Takami H."/>
        </authorList>
    </citation>
    <scope>NUCLEOTIDE SEQUENCE</scope>
    <source>
        <strain evidence="1">Expedition CK06-06</strain>
    </source>
</reference>
<dbReference type="AlphaFoldDB" id="X0X8B1"/>
<dbReference type="Pfam" id="PF12831">
    <property type="entry name" value="FAD_oxidored"/>
    <property type="match status" value="1"/>
</dbReference>
<dbReference type="Gene3D" id="3.50.50.60">
    <property type="entry name" value="FAD/NAD(P)-binding domain"/>
    <property type="match status" value="1"/>
</dbReference>
<proteinExistence type="predicted"/>
<name>X0X8B1_9ZZZZ</name>
<accession>X0X8B1</accession>
<dbReference type="PANTHER" id="PTHR42685">
    <property type="entry name" value="GERANYLGERANYL DIPHOSPHATE REDUCTASE"/>
    <property type="match status" value="1"/>
</dbReference>
<dbReference type="PANTHER" id="PTHR42685:SF18">
    <property type="entry name" value="DIGERANYLGERANYLGLYCEROPHOSPHOLIPID REDUCTASE"/>
    <property type="match status" value="1"/>
</dbReference>
<evidence type="ECO:0000313" key="1">
    <source>
        <dbReference type="EMBL" id="GAG31647.1"/>
    </source>
</evidence>
<protein>
    <recommendedName>
        <fullName evidence="2">FAD/NAD(P)-binding domain-containing protein</fullName>
    </recommendedName>
</protein>
<sequence length="102" mass="10904">MNTSHEKLFHQKYNVIIVGGGPAGTTAAKFAAKGGAKVILFERDPVIGIPVRCGEGVSKRGIRGFVSLNGPWITNRLNQVELIAPDGNSIKLETSLIGYILD</sequence>
<dbReference type="InterPro" id="IPR036188">
    <property type="entry name" value="FAD/NAD-bd_sf"/>
</dbReference>